<evidence type="ECO:0000256" key="6">
    <source>
        <dbReference type="PROSITE-ProRule" id="PRU10141"/>
    </source>
</evidence>
<feature type="compositionally biased region" description="Low complexity" evidence="7">
    <location>
        <begin position="16"/>
        <end position="25"/>
    </location>
</feature>
<evidence type="ECO:0000256" key="2">
    <source>
        <dbReference type="ARBA" id="ARBA00022679"/>
    </source>
</evidence>
<dbReference type="PROSITE" id="PS00107">
    <property type="entry name" value="PROTEIN_KINASE_ATP"/>
    <property type="match status" value="1"/>
</dbReference>
<feature type="region of interest" description="Disordered" evidence="7">
    <location>
        <begin position="687"/>
        <end position="706"/>
    </location>
</feature>
<reference evidence="9 10" key="1">
    <citation type="submission" date="2019-01" db="EMBL/GenBank/DDBJ databases">
        <title>Nuclear Genome Assembly of the Microalgal Biofuel strain Nannochloropsis salina CCMP1776.</title>
        <authorList>
            <person name="Hovde B."/>
        </authorList>
    </citation>
    <scope>NUCLEOTIDE SEQUENCE [LARGE SCALE GENOMIC DNA]</scope>
    <source>
        <strain evidence="9 10">CCMP1776</strain>
    </source>
</reference>
<protein>
    <recommendedName>
        <fullName evidence="8">Protein kinase domain-containing protein</fullName>
    </recommendedName>
</protein>
<dbReference type="OrthoDB" id="9332038at2759"/>
<dbReference type="SMART" id="SM00220">
    <property type="entry name" value="S_TKc"/>
    <property type="match status" value="1"/>
</dbReference>
<keyword evidence="1" id="KW-0723">Serine/threonine-protein kinase</keyword>
<dbReference type="EMBL" id="SDOX01000008">
    <property type="protein sequence ID" value="TFJ86427.1"/>
    <property type="molecule type" value="Genomic_DNA"/>
</dbReference>
<evidence type="ECO:0000256" key="3">
    <source>
        <dbReference type="ARBA" id="ARBA00022741"/>
    </source>
</evidence>
<feature type="compositionally biased region" description="Low complexity" evidence="7">
    <location>
        <begin position="161"/>
        <end position="172"/>
    </location>
</feature>
<accession>A0A4D9D7T5</accession>
<feature type="region of interest" description="Disordered" evidence="7">
    <location>
        <begin position="223"/>
        <end position="281"/>
    </location>
</feature>
<dbReference type="InterPro" id="IPR050494">
    <property type="entry name" value="Ser_Thr_dual-spec_kinase"/>
</dbReference>
<keyword evidence="3 6" id="KW-0547">Nucleotide-binding</keyword>
<evidence type="ECO:0000259" key="8">
    <source>
        <dbReference type="PROSITE" id="PS50011"/>
    </source>
</evidence>
<evidence type="ECO:0000313" key="10">
    <source>
        <dbReference type="Proteomes" id="UP000355283"/>
    </source>
</evidence>
<dbReference type="PROSITE" id="PS50011">
    <property type="entry name" value="PROTEIN_KINASE_DOM"/>
    <property type="match status" value="1"/>
</dbReference>
<dbReference type="GO" id="GO:0005524">
    <property type="term" value="F:ATP binding"/>
    <property type="evidence" value="ECO:0007669"/>
    <property type="project" value="UniProtKB-UniRule"/>
</dbReference>
<feature type="compositionally biased region" description="Basic and acidic residues" evidence="7">
    <location>
        <begin position="27"/>
        <end position="37"/>
    </location>
</feature>
<keyword evidence="5 6" id="KW-0067">ATP-binding</keyword>
<name>A0A4D9D7T5_9STRA</name>
<dbReference type="Proteomes" id="UP000355283">
    <property type="component" value="Unassembled WGS sequence"/>
</dbReference>
<feature type="binding site" evidence="6">
    <location>
        <position position="335"/>
    </location>
    <ligand>
        <name>ATP</name>
        <dbReference type="ChEBI" id="CHEBI:30616"/>
    </ligand>
</feature>
<dbReference type="PANTHER" id="PTHR24058">
    <property type="entry name" value="DUAL SPECIFICITY PROTEIN KINASE"/>
    <property type="match status" value="1"/>
</dbReference>
<organism evidence="9 10">
    <name type="scientific">Nannochloropsis salina CCMP1776</name>
    <dbReference type="NCBI Taxonomy" id="1027361"/>
    <lineage>
        <taxon>Eukaryota</taxon>
        <taxon>Sar</taxon>
        <taxon>Stramenopiles</taxon>
        <taxon>Ochrophyta</taxon>
        <taxon>Eustigmatophyceae</taxon>
        <taxon>Eustigmatales</taxon>
        <taxon>Monodopsidaceae</taxon>
        <taxon>Microchloropsis</taxon>
        <taxon>Microchloropsis salina</taxon>
    </lineage>
</organism>
<keyword evidence="10" id="KW-1185">Reference proteome</keyword>
<feature type="compositionally biased region" description="Polar residues" evidence="7">
    <location>
        <begin position="241"/>
        <end position="252"/>
    </location>
</feature>
<gene>
    <name evidence="9" type="ORF">NSK_002084</name>
</gene>
<dbReference type="InterPro" id="IPR000719">
    <property type="entry name" value="Prot_kinase_dom"/>
</dbReference>
<feature type="domain" description="Protein kinase" evidence="8">
    <location>
        <begin position="306"/>
        <end position="641"/>
    </location>
</feature>
<dbReference type="PANTHER" id="PTHR24058:SF28">
    <property type="entry name" value="SERINE_THREONINE-PROTEIN KINASE MINIBRAIN"/>
    <property type="match status" value="1"/>
</dbReference>
<dbReference type="AlphaFoldDB" id="A0A4D9D7T5"/>
<dbReference type="GO" id="GO:0004674">
    <property type="term" value="F:protein serine/threonine kinase activity"/>
    <property type="evidence" value="ECO:0007669"/>
    <property type="project" value="UniProtKB-KW"/>
</dbReference>
<sequence>MPSGWAGLAASIVRGGQQQAQIQQGEHGSRKQEEDVHLGGTGTGGPIGITAPPPGHAPPSHGHRQDQKAYFRHQHVHEAQRHMDAMVVAADASGTMLTEERGDTQVKPHYSFGAPKDNVAWPVQPNESFFEKGKHPGLPYQSMQAPTGAGSAEPIDAMVCSSSSSSLSSNASHGGPRRRRRSSQTRPLNRLSIQLIETYKAINTQYYEQKALRLEREAAAAKATASVHSQKDADSALRAHPNTNPPSSNKSTAMAAVASSSTSSSLPASQPPAAAGPSGKGVYNSGWDDEHYDYIVQREEVLRDRYVLKNRIGKGSFGQVVRGLDRSTGREVAVKIIKSRKPFMVQAKTEVDLLEALKQMDATDEFNMVRLQEHFIHRNHQVLVFEMLSYNLYDLLKYTKFAGVSLALLRKFTKQILKALDFLARPDVDIIHCDLKPENILLRHPKRSGIKLIDFGSSCRSHKRMYSYIQSRFYRSPEVMLGLPYSVAIDMWSLGCVLVEMHTGEPLFGGTDQHDQMRRLVEVLGLPPLSMLEKAPAAARDTLFECLPEAPSRGTAQWRLKPSASGAGAQSSKAWKGPASPQLRLAEIVGMHTGGPQGRRADDPGHQVAHYQVFVDLVLRMLHYDPAHRITPSEALRHPFVTGAEALAAPVKRVERVEAGKDSGGQSQQPQPQPRSPRVTATTAHAVQHNQLPPLMTSGFDSQAYT</sequence>
<feature type="compositionally biased region" description="Low complexity" evidence="7">
    <location>
        <begin position="253"/>
        <end position="277"/>
    </location>
</feature>
<evidence type="ECO:0000256" key="4">
    <source>
        <dbReference type="ARBA" id="ARBA00022777"/>
    </source>
</evidence>
<evidence type="ECO:0000313" key="9">
    <source>
        <dbReference type="EMBL" id="TFJ86427.1"/>
    </source>
</evidence>
<dbReference type="InterPro" id="IPR011009">
    <property type="entry name" value="Kinase-like_dom_sf"/>
</dbReference>
<dbReference type="PROSITE" id="PS00108">
    <property type="entry name" value="PROTEIN_KINASE_ST"/>
    <property type="match status" value="1"/>
</dbReference>
<evidence type="ECO:0000256" key="5">
    <source>
        <dbReference type="ARBA" id="ARBA00022840"/>
    </source>
</evidence>
<feature type="region of interest" description="Disordered" evidence="7">
    <location>
        <begin position="16"/>
        <end position="64"/>
    </location>
</feature>
<proteinExistence type="predicted"/>
<dbReference type="SUPFAM" id="SSF56112">
    <property type="entry name" value="Protein kinase-like (PK-like)"/>
    <property type="match status" value="1"/>
</dbReference>
<dbReference type="Gene3D" id="1.10.510.10">
    <property type="entry name" value="Transferase(Phosphotransferase) domain 1"/>
    <property type="match status" value="2"/>
</dbReference>
<keyword evidence="2" id="KW-0808">Transferase</keyword>
<dbReference type="InterPro" id="IPR008271">
    <property type="entry name" value="Ser/Thr_kinase_AS"/>
</dbReference>
<feature type="region of interest" description="Disordered" evidence="7">
    <location>
        <begin position="555"/>
        <end position="578"/>
    </location>
</feature>
<feature type="region of interest" description="Disordered" evidence="7">
    <location>
        <begin position="657"/>
        <end position="682"/>
    </location>
</feature>
<dbReference type="InterPro" id="IPR017441">
    <property type="entry name" value="Protein_kinase_ATP_BS"/>
</dbReference>
<evidence type="ECO:0000256" key="1">
    <source>
        <dbReference type="ARBA" id="ARBA00022527"/>
    </source>
</evidence>
<feature type="region of interest" description="Disordered" evidence="7">
    <location>
        <begin position="160"/>
        <end position="189"/>
    </location>
</feature>
<keyword evidence="4" id="KW-0418">Kinase</keyword>
<comment type="caution">
    <text evidence="9">The sequence shown here is derived from an EMBL/GenBank/DDBJ whole genome shotgun (WGS) entry which is preliminary data.</text>
</comment>
<dbReference type="Pfam" id="PF00069">
    <property type="entry name" value="Pkinase"/>
    <property type="match status" value="1"/>
</dbReference>
<evidence type="ECO:0000256" key="7">
    <source>
        <dbReference type="SAM" id="MobiDB-lite"/>
    </source>
</evidence>
<feature type="compositionally biased region" description="Low complexity" evidence="7">
    <location>
        <begin position="561"/>
        <end position="577"/>
    </location>
</feature>